<dbReference type="EMBL" id="HF935890">
    <property type="protein sequence ID" value="CCX32597.1"/>
    <property type="molecule type" value="Genomic_DNA"/>
</dbReference>
<feature type="compositionally biased region" description="Low complexity" evidence="1">
    <location>
        <begin position="703"/>
        <end position="720"/>
    </location>
</feature>
<keyword evidence="4" id="KW-1185">Reference proteome</keyword>
<feature type="domain" description="MINDY deubiquitinase" evidence="2">
    <location>
        <begin position="386"/>
        <end position="664"/>
    </location>
</feature>
<sequence length="838" mass="91537">MSSQKYPPYPLTPEEREEFERQQRLAEESQIPDSDSSSLHELSASPAFDLTPLRASIDMKVKQPELPDALKVGSPPRKDAQRTSAELPEVLRPGSGRKMAEQRPAPVPVSASDTSSTPELSANLSTKDRPFSDFSPFYVPPASESTSPKPRAYVPPPPPPVPVPQIDGMNEPIRPGISTKNEHGDQQRQDSIASTASDASSVFYPGADMTGFDASSSRALPGYRGAPAVGQEGWQASAPVETTVRTWEEDLELRAQAGAELQRRAEEARQREQQEALEREYSEHWNQNENPKGPALPPKQFEILEVRGPAPTAAPGLNTTGPWNDQQNSNWISAVPEGELISLANTPTQETHEPPAGDMRPVPQPPVSPPPEPARRSPAIDPTTEIYNIKHVNLVSPITGDLHKFPILLQNLNGPCPLMALVNAITISTPPSQSSALADVLRLREQVSLNLLVQAVFEELMSRDLPEGRQLPDVSDLFAFLIALHTGMNVNPRFNTAAGEPGAFEQTKELQLYAAFSVPLVHGWLPSPDTAHVSALERSAKSYDETQTLLFAEEELIIKLTSGSNLTATDGEQKLLADAPIVREFIEANPTQLTAYGLETLCRLPEWKPSILFRNDHFSTIIRRPNGELVALVTDMGFAGHQEVVWERIADVAGRNNIFLSGDFRPIGGNQAGWVDARPMPPHRPVQSLIDAASGPPPPPRTSSVQQGQQSQQRNSASAAETDGDYDLALAIQLQEEENEAQRRRQQSQQERPELPPRRMDGHTPPPPYDAPPQHQRPGMGAVPGGGGNPNGRVQGAWMESQQRISGRRSSGAHRIRPESGAPVEGGKKEKEEKCVVM</sequence>
<feature type="region of interest" description="Disordered" evidence="1">
    <location>
        <begin position="672"/>
        <end position="722"/>
    </location>
</feature>
<dbReference type="STRING" id="1076935.U4LLX1"/>
<evidence type="ECO:0000259" key="2">
    <source>
        <dbReference type="Pfam" id="PF04424"/>
    </source>
</evidence>
<feature type="compositionally biased region" description="Low complexity" evidence="1">
    <location>
        <begin position="190"/>
        <end position="199"/>
    </location>
</feature>
<dbReference type="InterPro" id="IPR007518">
    <property type="entry name" value="MINDY"/>
</dbReference>
<feature type="region of interest" description="Disordered" evidence="1">
    <location>
        <begin position="737"/>
        <end position="838"/>
    </location>
</feature>
<dbReference type="eggNOG" id="KOG2427">
    <property type="taxonomic scope" value="Eukaryota"/>
</dbReference>
<feature type="compositionally biased region" description="Basic and acidic residues" evidence="1">
    <location>
        <begin position="826"/>
        <end position="838"/>
    </location>
</feature>
<name>U4LLX1_PYROM</name>
<dbReference type="AlphaFoldDB" id="U4LLX1"/>
<dbReference type="GO" id="GO:0016807">
    <property type="term" value="F:cysteine-type carboxypeptidase activity"/>
    <property type="evidence" value="ECO:0007669"/>
    <property type="project" value="TreeGrafter"/>
</dbReference>
<dbReference type="PANTHER" id="PTHR18063">
    <property type="entry name" value="NF-E2 INDUCIBLE PROTEIN"/>
    <property type="match status" value="1"/>
</dbReference>
<dbReference type="GO" id="GO:0071944">
    <property type="term" value="C:cell periphery"/>
    <property type="evidence" value="ECO:0007669"/>
    <property type="project" value="TreeGrafter"/>
</dbReference>
<feature type="region of interest" description="Disordered" evidence="1">
    <location>
        <begin position="258"/>
        <end position="295"/>
    </location>
</feature>
<proteinExistence type="predicted"/>
<feature type="region of interest" description="Disordered" evidence="1">
    <location>
        <begin position="309"/>
        <end position="330"/>
    </location>
</feature>
<organism evidence="3 4">
    <name type="scientific">Pyronema omphalodes (strain CBS 100304)</name>
    <name type="common">Pyronema confluens</name>
    <dbReference type="NCBI Taxonomy" id="1076935"/>
    <lineage>
        <taxon>Eukaryota</taxon>
        <taxon>Fungi</taxon>
        <taxon>Dikarya</taxon>
        <taxon>Ascomycota</taxon>
        <taxon>Pezizomycotina</taxon>
        <taxon>Pezizomycetes</taxon>
        <taxon>Pezizales</taxon>
        <taxon>Pyronemataceae</taxon>
        <taxon>Pyronema</taxon>
    </lineage>
</organism>
<feature type="compositionally biased region" description="Pro residues" evidence="1">
    <location>
        <begin position="362"/>
        <end position="372"/>
    </location>
</feature>
<feature type="compositionally biased region" description="Basic and acidic residues" evidence="1">
    <location>
        <begin position="751"/>
        <end position="762"/>
    </location>
</feature>
<dbReference type="OrthoDB" id="10261212at2759"/>
<accession>U4LLX1</accession>
<dbReference type="OMA" id="SHENNDH"/>
<evidence type="ECO:0000313" key="3">
    <source>
        <dbReference type="EMBL" id="CCX32597.1"/>
    </source>
</evidence>
<dbReference type="GO" id="GO:0071108">
    <property type="term" value="P:protein K48-linked deubiquitination"/>
    <property type="evidence" value="ECO:0007669"/>
    <property type="project" value="TreeGrafter"/>
</dbReference>
<feature type="compositionally biased region" description="Low complexity" evidence="1">
    <location>
        <begin position="32"/>
        <end position="47"/>
    </location>
</feature>
<dbReference type="GO" id="GO:0005829">
    <property type="term" value="C:cytosol"/>
    <property type="evidence" value="ECO:0007669"/>
    <property type="project" value="TreeGrafter"/>
</dbReference>
<evidence type="ECO:0000313" key="4">
    <source>
        <dbReference type="Proteomes" id="UP000018144"/>
    </source>
</evidence>
<evidence type="ECO:0000256" key="1">
    <source>
        <dbReference type="SAM" id="MobiDB-lite"/>
    </source>
</evidence>
<dbReference type="InterPro" id="IPR033979">
    <property type="entry name" value="MINDY_domain"/>
</dbReference>
<protein>
    <submittedName>
        <fullName evidence="3">Similar to Uncharacterized protein YGL082W acc. no. P53155</fullName>
    </submittedName>
</protein>
<feature type="compositionally biased region" description="Basic and acidic residues" evidence="1">
    <location>
        <begin position="261"/>
        <end position="283"/>
    </location>
</feature>
<feature type="compositionally biased region" description="Basic and acidic residues" evidence="1">
    <location>
        <begin position="18"/>
        <end position="27"/>
    </location>
</feature>
<reference evidence="3 4" key="1">
    <citation type="journal article" date="2013" name="PLoS Genet.">
        <title>The genome and development-dependent transcriptomes of Pyronema confluens: a window into fungal evolution.</title>
        <authorList>
            <person name="Traeger S."/>
            <person name="Altegoer F."/>
            <person name="Freitag M."/>
            <person name="Gabaldon T."/>
            <person name="Kempken F."/>
            <person name="Kumar A."/>
            <person name="Marcet-Houben M."/>
            <person name="Poggeler S."/>
            <person name="Stajich J.E."/>
            <person name="Nowrousian M."/>
        </authorList>
    </citation>
    <scope>NUCLEOTIDE SEQUENCE [LARGE SCALE GENOMIC DNA]</scope>
    <source>
        <strain evidence="4">CBS 100304</strain>
        <tissue evidence="3">Vegetative mycelium</tissue>
    </source>
</reference>
<feature type="compositionally biased region" description="Low complexity" evidence="1">
    <location>
        <begin position="772"/>
        <end position="781"/>
    </location>
</feature>
<feature type="compositionally biased region" description="Polar residues" evidence="1">
    <location>
        <begin position="111"/>
        <end position="125"/>
    </location>
</feature>
<feature type="compositionally biased region" description="Low complexity" evidence="1">
    <location>
        <begin position="791"/>
        <end position="810"/>
    </location>
</feature>
<feature type="compositionally biased region" description="Pro residues" evidence="1">
    <location>
        <begin position="153"/>
        <end position="163"/>
    </location>
</feature>
<dbReference type="GO" id="GO:0004843">
    <property type="term" value="F:cysteine-type deubiquitinase activity"/>
    <property type="evidence" value="ECO:0007669"/>
    <property type="project" value="InterPro"/>
</dbReference>
<dbReference type="Pfam" id="PF04424">
    <property type="entry name" value="MINDY_DUB"/>
    <property type="match status" value="1"/>
</dbReference>
<dbReference type="PANTHER" id="PTHR18063:SF6">
    <property type="entry name" value="UBIQUITIN CARBOXYL-TERMINAL HYDROLASE"/>
    <property type="match status" value="1"/>
</dbReference>
<feature type="region of interest" description="Disordered" evidence="1">
    <location>
        <begin position="347"/>
        <end position="378"/>
    </location>
</feature>
<dbReference type="Proteomes" id="UP000018144">
    <property type="component" value="Unassembled WGS sequence"/>
</dbReference>
<dbReference type="GO" id="GO:1990380">
    <property type="term" value="F:K48-linked deubiquitinase activity"/>
    <property type="evidence" value="ECO:0007669"/>
    <property type="project" value="InterPro"/>
</dbReference>
<feature type="compositionally biased region" description="Polar residues" evidence="1">
    <location>
        <begin position="317"/>
        <end position="330"/>
    </location>
</feature>
<feature type="region of interest" description="Disordered" evidence="1">
    <location>
        <begin position="1"/>
        <end position="199"/>
    </location>
</feature>
<gene>
    <name evidence="3" type="ORF">PCON_13437</name>
</gene>